<proteinExistence type="predicted"/>
<protein>
    <submittedName>
        <fullName evidence="4">N-acetyltransferase</fullName>
    </submittedName>
</protein>
<evidence type="ECO:0000259" key="3">
    <source>
        <dbReference type="PROSITE" id="PS51186"/>
    </source>
</evidence>
<evidence type="ECO:0000313" key="5">
    <source>
        <dbReference type="Proteomes" id="UP000646749"/>
    </source>
</evidence>
<keyword evidence="2" id="KW-0012">Acyltransferase</keyword>
<accession>A0ABQ4E520</accession>
<reference evidence="4 5" key="1">
    <citation type="submission" date="2021-01" db="EMBL/GenBank/DDBJ databases">
        <title>Whole genome shotgun sequence of Plantactinospora endophytica NBRC 110450.</title>
        <authorList>
            <person name="Komaki H."/>
            <person name="Tamura T."/>
        </authorList>
    </citation>
    <scope>NUCLEOTIDE SEQUENCE [LARGE SCALE GENOMIC DNA]</scope>
    <source>
        <strain evidence="4 5">NBRC 110450</strain>
    </source>
</reference>
<dbReference type="EMBL" id="BONW01000021">
    <property type="protein sequence ID" value="GIG89801.1"/>
    <property type="molecule type" value="Genomic_DNA"/>
</dbReference>
<evidence type="ECO:0000256" key="2">
    <source>
        <dbReference type="ARBA" id="ARBA00023315"/>
    </source>
</evidence>
<dbReference type="InterPro" id="IPR050832">
    <property type="entry name" value="Bact_Acetyltransf"/>
</dbReference>
<comment type="caution">
    <text evidence="4">The sequence shown here is derived from an EMBL/GenBank/DDBJ whole genome shotgun (WGS) entry which is preliminary data.</text>
</comment>
<dbReference type="Gene3D" id="3.40.630.30">
    <property type="match status" value="1"/>
</dbReference>
<dbReference type="Pfam" id="PF00583">
    <property type="entry name" value="Acetyltransf_1"/>
    <property type="match status" value="1"/>
</dbReference>
<dbReference type="PROSITE" id="PS51186">
    <property type="entry name" value="GNAT"/>
    <property type="match status" value="1"/>
</dbReference>
<dbReference type="PANTHER" id="PTHR43877">
    <property type="entry name" value="AMINOALKYLPHOSPHONATE N-ACETYLTRANSFERASE-RELATED-RELATED"/>
    <property type="match status" value="1"/>
</dbReference>
<dbReference type="Proteomes" id="UP000646749">
    <property type="component" value="Unassembled WGS sequence"/>
</dbReference>
<sequence>MLAVADVTLRTADAGDVPAVLDLWRRAAEDAHRPVDTARAVAGLVARDPEALILAVRDSVPVGSVIAGWDGWRCHLYRLAVAPECRGLGVGRLLVEAAEERFRQLGGIRVDAMVLDDNGLGQRAWRALGYEPQAEWSRWVKPLPAQP</sequence>
<evidence type="ECO:0000313" key="4">
    <source>
        <dbReference type="EMBL" id="GIG89801.1"/>
    </source>
</evidence>
<dbReference type="InterPro" id="IPR000182">
    <property type="entry name" value="GNAT_dom"/>
</dbReference>
<gene>
    <name evidence="4" type="ORF">Pen02_47370</name>
</gene>
<dbReference type="InterPro" id="IPR016181">
    <property type="entry name" value="Acyl_CoA_acyltransferase"/>
</dbReference>
<keyword evidence="1" id="KW-0808">Transferase</keyword>
<dbReference type="SUPFAM" id="SSF55729">
    <property type="entry name" value="Acyl-CoA N-acyltransferases (Nat)"/>
    <property type="match status" value="1"/>
</dbReference>
<evidence type="ECO:0000256" key="1">
    <source>
        <dbReference type="ARBA" id="ARBA00022679"/>
    </source>
</evidence>
<feature type="domain" description="N-acetyltransferase" evidence="3">
    <location>
        <begin position="7"/>
        <end position="147"/>
    </location>
</feature>
<organism evidence="4 5">
    <name type="scientific">Plantactinospora endophytica</name>
    <dbReference type="NCBI Taxonomy" id="673535"/>
    <lineage>
        <taxon>Bacteria</taxon>
        <taxon>Bacillati</taxon>
        <taxon>Actinomycetota</taxon>
        <taxon>Actinomycetes</taxon>
        <taxon>Micromonosporales</taxon>
        <taxon>Micromonosporaceae</taxon>
        <taxon>Plantactinospora</taxon>
    </lineage>
</organism>
<name>A0ABQ4E520_9ACTN</name>
<dbReference type="CDD" id="cd04301">
    <property type="entry name" value="NAT_SF"/>
    <property type="match status" value="1"/>
</dbReference>
<keyword evidence="5" id="KW-1185">Reference proteome</keyword>